<evidence type="ECO:0000256" key="1">
    <source>
        <dbReference type="SAM" id="Phobius"/>
    </source>
</evidence>
<feature type="transmembrane region" description="Helical" evidence="1">
    <location>
        <begin position="32"/>
        <end position="48"/>
    </location>
</feature>
<feature type="transmembrane region" description="Helical" evidence="1">
    <location>
        <begin position="312"/>
        <end position="330"/>
    </location>
</feature>
<dbReference type="PANTHER" id="PTHR43592:SF15">
    <property type="entry name" value="CAAX AMINO TERMINAL PROTEASE FAMILY PROTEIN"/>
    <property type="match status" value="1"/>
</dbReference>
<feature type="transmembrane region" description="Helical" evidence="1">
    <location>
        <begin position="189"/>
        <end position="212"/>
    </location>
</feature>
<feature type="non-terminal residue" evidence="3">
    <location>
        <position position="1"/>
    </location>
</feature>
<evidence type="ECO:0000259" key="2">
    <source>
        <dbReference type="Pfam" id="PF02517"/>
    </source>
</evidence>
<dbReference type="AlphaFoldDB" id="A0A382IIR2"/>
<accession>A0A382IIR2</accession>
<dbReference type="GO" id="GO:0004175">
    <property type="term" value="F:endopeptidase activity"/>
    <property type="evidence" value="ECO:0007669"/>
    <property type="project" value="UniProtKB-ARBA"/>
</dbReference>
<dbReference type="GO" id="GO:0080120">
    <property type="term" value="P:CAAX-box protein maturation"/>
    <property type="evidence" value="ECO:0007669"/>
    <property type="project" value="UniProtKB-ARBA"/>
</dbReference>
<evidence type="ECO:0000313" key="3">
    <source>
        <dbReference type="EMBL" id="SVB98571.1"/>
    </source>
</evidence>
<feature type="transmembrane region" description="Helical" evidence="1">
    <location>
        <begin position="232"/>
        <end position="252"/>
    </location>
</feature>
<gene>
    <name evidence="3" type="ORF">METZ01_LOCUS251425</name>
</gene>
<dbReference type="PANTHER" id="PTHR43592">
    <property type="entry name" value="CAAX AMINO TERMINAL PROTEASE"/>
    <property type="match status" value="1"/>
</dbReference>
<name>A0A382IIR2_9ZZZZ</name>
<feature type="transmembrane region" description="Helical" evidence="1">
    <location>
        <begin position="359"/>
        <end position="378"/>
    </location>
</feature>
<feature type="domain" description="CAAX prenyl protease 2/Lysostaphin resistance protein A-like" evidence="2">
    <location>
        <begin position="278"/>
        <end position="371"/>
    </location>
</feature>
<protein>
    <recommendedName>
        <fullName evidence="2">CAAX prenyl protease 2/Lysostaphin resistance protein A-like domain-containing protein</fullName>
    </recommendedName>
</protein>
<proteinExistence type="predicted"/>
<dbReference type="EMBL" id="UINC01067164">
    <property type="protein sequence ID" value="SVB98571.1"/>
    <property type="molecule type" value="Genomic_DNA"/>
</dbReference>
<keyword evidence="1" id="KW-0812">Transmembrane</keyword>
<dbReference type="InterPro" id="IPR003675">
    <property type="entry name" value="Rce1/LyrA-like_dom"/>
</dbReference>
<organism evidence="3">
    <name type="scientific">marine metagenome</name>
    <dbReference type="NCBI Taxonomy" id="408172"/>
    <lineage>
        <taxon>unclassified sequences</taxon>
        <taxon>metagenomes</taxon>
        <taxon>ecological metagenomes</taxon>
    </lineage>
</organism>
<feature type="transmembrane region" description="Helical" evidence="1">
    <location>
        <begin position="336"/>
        <end position="352"/>
    </location>
</feature>
<dbReference type="Pfam" id="PF02517">
    <property type="entry name" value="Rce1-like"/>
    <property type="match status" value="1"/>
</dbReference>
<feature type="transmembrane region" description="Helical" evidence="1">
    <location>
        <begin position="157"/>
        <end position="183"/>
    </location>
</feature>
<sequence>VNQDLQLVSQGENQEAFGPFGRSFIGDFPTKGTLWIIVLAIVVDYWIAGGLLSFLLLSIISVYLAIYFCYNYIEPHFNSRIGMEREKKLSRITKDPNHLAMGDIGRLLHGYGKSAVGQVWDLSGKGSLREAFEGTGDDFSLGLEGDVVRKKWKTWGLVILSWLCMIIAPLIFSIGTMIILLTIGLSEDMTYQIVGVLAYVLMFFIVIAFLYIDGRLDSFWKLFDIPPLKKTLVLVIFVSVIDLLLVIAYTIGYDFIAGPPENMELFYDPGSANNLLILALLFTVMSIGAPLVEEMFFRGYILDSLRRIHSDAVAIIASGLLFGIMHNPYFLFYGDLYTVGVASIGGFLYAWLKIRTGSLWPSIACHFLWNTTIFVLMFA</sequence>
<keyword evidence="1" id="KW-1133">Transmembrane helix</keyword>
<reference evidence="3" key="1">
    <citation type="submission" date="2018-05" db="EMBL/GenBank/DDBJ databases">
        <authorList>
            <person name="Lanie J.A."/>
            <person name="Ng W.-L."/>
            <person name="Kazmierczak K.M."/>
            <person name="Andrzejewski T.M."/>
            <person name="Davidsen T.M."/>
            <person name="Wayne K.J."/>
            <person name="Tettelin H."/>
            <person name="Glass J.I."/>
            <person name="Rusch D."/>
            <person name="Podicherti R."/>
            <person name="Tsui H.-C.T."/>
            <person name="Winkler M.E."/>
        </authorList>
    </citation>
    <scope>NUCLEOTIDE SEQUENCE</scope>
</reference>
<keyword evidence="1" id="KW-0472">Membrane</keyword>
<feature type="transmembrane region" description="Helical" evidence="1">
    <location>
        <begin position="272"/>
        <end position="292"/>
    </location>
</feature>